<comment type="caution">
    <text evidence="2">The sequence shown here is derived from an EMBL/GenBank/DDBJ whole genome shotgun (WGS) entry which is preliminary data.</text>
</comment>
<feature type="compositionally biased region" description="Basic and acidic residues" evidence="1">
    <location>
        <begin position="12"/>
        <end position="23"/>
    </location>
</feature>
<proteinExistence type="predicted"/>
<evidence type="ECO:0000313" key="3">
    <source>
        <dbReference type="Proteomes" id="UP000230886"/>
    </source>
</evidence>
<evidence type="ECO:0000313" key="2">
    <source>
        <dbReference type="EMBL" id="PCK21483.1"/>
    </source>
</evidence>
<sequence>MPRRKPSPKQTRRTDTRRARDSSAESASPSGVLFGGALVREEPGPGGEMYMVRPIPGSNATKFYRCPGCDHDIRPGVAHVVTWPSEPGGANERRHWHTGCWSGRGTRSLTRRWS</sequence>
<feature type="region of interest" description="Disordered" evidence="1">
    <location>
        <begin position="1"/>
        <end position="31"/>
    </location>
</feature>
<reference evidence="2 3" key="1">
    <citation type="submission" date="2017-07" db="EMBL/GenBank/DDBJ databases">
        <title>Draft sequence of Rhodococcus enclensis 23b-28.</title>
        <authorList>
            <person name="Besaury L."/>
            <person name="Sancelme M."/>
            <person name="Amato P."/>
            <person name="Lallement A."/>
            <person name="Delort A.-M."/>
        </authorList>
    </citation>
    <scope>NUCLEOTIDE SEQUENCE [LARGE SCALE GENOMIC DNA]</scope>
    <source>
        <strain evidence="2 3">23b-28</strain>
    </source>
</reference>
<feature type="compositionally biased region" description="Basic residues" evidence="1">
    <location>
        <begin position="1"/>
        <end position="11"/>
    </location>
</feature>
<dbReference type="KEGG" id="rqi:C1M55_19325"/>
<organism evidence="2 3">
    <name type="scientific">Rhodococcus qingshengii</name>
    <dbReference type="NCBI Taxonomy" id="334542"/>
    <lineage>
        <taxon>Bacteria</taxon>
        <taxon>Bacillati</taxon>
        <taxon>Actinomycetota</taxon>
        <taxon>Actinomycetes</taxon>
        <taxon>Mycobacteriales</taxon>
        <taxon>Nocardiaceae</taxon>
        <taxon>Rhodococcus</taxon>
        <taxon>Rhodococcus erythropolis group</taxon>
    </lineage>
</organism>
<dbReference type="AlphaFoldDB" id="A0A1X0LRA4"/>
<gene>
    <name evidence="2" type="ORF">CHR55_33825</name>
</gene>
<dbReference type="RefSeq" id="WP_054828484.1">
    <property type="nucleotide sequence ID" value="NZ_AP026691.1"/>
</dbReference>
<evidence type="ECO:0000256" key="1">
    <source>
        <dbReference type="SAM" id="MobiDB-lite"/>
    </source>
</evidence>
<accession>A0A2A5IW62</accession>
<name>A0A1X0LRA4_RHOSG</name>
<dbReference type="EMBL" id="NOVD01000106">
    <property type="protein sequence ID" value="PCK21483.1"/>
    <property type="molecule type" value="Genomic_DNA"/>
</dbReference>
<dbReference type="Proteomes" id="UP000230886">
    <property type="component" value="Unassembled WGS sequence"/>
</dbReference>
<accession>A0A1X0LRA4</accession>
<protein>
    <submittedName>
        <fullName evidence="2">ATP/GTP-binding protein</fullName>
    </submittedName>
</protein>